<keyword evidence="3" id="KW-1185">Reference proteome</keyword>
<evidence type="ECO:0000313" key="2">
    <source>
        <dbReference type="EMBL" id="UWZ39743.1"/>
    </source>
</evidence>
<feature type="domain" description="AAA+ ATPase" evidence="1">
    <location>
        <begin position="44"/>
        <end position="168"/>
    </location>
</feature>
<dbReference type="SMART" id="SM00382">
    <property type="entry name" value="AAA"/>
    <property type="match status" value="1"/>
</dbReference>
<dbReference type="PANTHER" id="PTHR35894">
    <property type="entry name" value="GENERAL SECRETION PATHWAY PROTEIN A-RELATED"/>
    <property type="match status" value="1"/>
</dbReference>
<accession>A0ABY5ZC89</accession>
<dbReference type="Gene3D" id="3.40.50.300">
    <property type="entry name" value="P-loop containing nucleotide triphosphate hydrolases"/>
    <property type="match status" value="1"/>
</dbReference>
<dbReference type="PANTHER" id="PTHR35894:SF1">
    <property type="entry name" value="PHOSPHORIBULOKINASE _ URIDINE KINASE FAMILY"/>
    <property type="match status" value="1"/>
</dbReference>
<sequence>MIEKLQGFYGFTRMPFGRDLAPGMLHRHAAHGEAVARITWCITEHRIGVITGEVGAGKTVAIRAALAALDATRHTIIYLPNPTIGVRGIHHQIVLALGGQPRVHHATLVPQAADALATEHAERGRIPVLILDEAHLLDHPQLESIRMLTNHDMDSRSPFACLLVGQPTLRRRMKLGVLAALDQRIGLRYTMPPMTDQETSSYLRHHLALAGRSDTLFSDDATALIHQTSRGYPRAVNNLAVQALIAAYTADKTIVDESSTRAAVAEVTAD</sequence>
<protein>
    <submittedName>
        <fullName evidence="2">ExeA family protein</fullName>
    </submittedName>
</protein>
<dbReference type="RefSeq" id="WP_260729172.1">
    <property type="nucleotide sequence ID" value="NZ_BAAABS010000020.1"/>
</dbReference>
<dbReference type="SUPFAM" id="SSF52540">
    <property type="entry name" value="P-loop containing nucleoside triphosphate hydrolases"/>
    <property type="match status" value="1"/>
</dbReference>
<name>A0ABY5ZC89_9ACTN</name>
<dbReference type="InterPro" id="IPR027417">
    <property type="entry name" value="P-loop_NTPase"/>
</dbReference>
<proteinExistence type="predicted"/>
<reference evidence="2" key="1">
    <citation type="submission" date="2021-04" db="EMBL/GenBank/DDBJ databases">
        <title>Biosynthetic gene clusters of Dactylosporangioum roseum.</title>
        <authorList>
            <person name="Hartkoorn R.C."/>
            <person name="Beaudoing E."/>
            <person name="Hot D."/>
            <person name="Moureu S."/>
        </authorList>
    </citation>
    <scope>NUCLEOTIDE SEQUENCE</scope>
    <source>
        <strain evidence="2">NRRL B-16295</strain>
    </source>
</reference>
<gene>
    <name evidence="2" type="ORF">Drose_16890</name>
</gene>
<dbReference type="InterPro" id="IPR003593">
    <property type="entry name" value="AAA+_ATPase"/>
</dbReference>
<dbReference type="Proteomes" id="UP001058271">
    <property type="component" value="Chromosome"/>
</dbReference>
<dbReference type="InterPro" id="IPR052026">
    <property type="entry name" value="ExeA_AAA_ATPase_DNA-bind"/>
</dbReference>
<dbReference type="Pfam" id="PF13401">
    <property type="entry name" value="AAA_22"/>
    <property type="match status" value="1"/>
</dbReference>
<evidence type="ECO:0000313" key="3">
    <source>
        <dbReference type="Proteomes" id="UP001058271"/>
    </source>
</evidence>
<dbReference type="InterPro" id="IPR049945">
    <property type="entry name" value="AAA_22"/>
</dbReference>
<organism evidence="2 3">
    <name type="scientific">Dactylosporangium roseum</name>
    <dbReference type="NCBI Taxonomy" id="47989"/>
    <lineage>
        <taxon>Bacteria</taxon>
        <taxon>Bacillati</taxon>
        <taxon>Actinomycetota</taxon>
        <taxon>Actinomycetes</taxon>
        <taxon>Micromonosporales</taxon>
        <taxon>Micromonosporaceae</taxon>
        <taxon>Dactylosporangium</taxon>
    </lineage>
</organism>
<evidence type="ECO:0000259" key="1">
    <source>
        <dbReference type="SMART" id="SM00382"/>
    </source>
</evidence>
<dbReference type="EMBL" id="CP073721">
    <property type="protein sequence ID" value="UWZ39743.1"/>
    <property type="molecule type" value="Genomic_DNA"/>
</dbReference>